<feature type="region of interest" description="Disordered" evidence="3">
    <location>
        <begin position="115"/>
        <end position="144"/>
    </location>
</feature>
<protein>
    <submittedName>
        <fullName evidence="7">Uncharacterized protein</fullName>
    </submittedName>
</protein>
<feature type="region of interest" description="Disordered" evidence="3">
    <location>
        <begin position="282"/>
        <end position="306"/>
    </location>
</feature>
<dbReference type="Proteomes" id="UP001283361">
    <property type="component" value="Unassembled WGS sequence"/>
</dbReference>
<sequence>MLEAPITRGYSNVNKMVGTKLFIGNLPDTVNKDELEAMFNKFGKVVEFDILKDYGFVHYEKESEAKAAVEALDGQIHRGSNIRVEVSRSRVRQKAGMGGKGECYRCGGEGHWSKECPRGPSRGGVGSSRARVSERYSPYDRDPYYPPPPDPYEYYARARALPPYPYDRYRMEYERRLAPLPPLTRESAYRDFTDRPSPEYYRRPSPPRDPYYDFYERRRLAAMDPYGDKLRAPSSSVTGSLSDDYQRITIHFVNITHGNSDQHYQLRVLIGLNFSFEKKRLSSTSEARERRRAAAAVTPSEPGQFPCPHCGRPCRAKLGQNSHLRTHPKQRRT</sequence>
<dbReference type="SUPFAM" id="SSF54928">
    <property type="entry name" value="RNA-binding domain, RBD"/>
    <property type="match status" value="1"/>
</dbReference>
<dbReference type="Gene3D" id="4.10.60.10">
    <property type="entry name" value="Zinc finger, CCHC-type"/>
    <property type="match status" value="1"/>
</dbReference>
<reference evidence="7" key="1">
    <citation type="journal article" date="2023" name="G3 (Bethesda)">
        <title>A reference genome for the long-term kleptoplast-retaining sea slug Elysia crispata morphotype clarki.</title>
        <authorList>
            <person name="Eastman K.E."/>
            <person name="Pendleton A.L."/>
            <person name="Shaikh M.A."/>
            <person name="Suttiyut T."/>
            <person name="Ogas R."/>
            <person name="Tomko P."/>
            <person name="Gavelis G."/>
            <person name="Widhalm J.R."/>
            <person name="Wisecaver J.H."/>
        </authorList>
    </citation>
    <scope>NUCLEOTIDE SEQUENCE</scope>
    <source>
        <strain evidence="7">ECLA1</strain>
    </source>
</reference>
<organism evidence="7 8">
    <name type="scientific">Elysia crispata</name>
    <name type="common">lettuce slug</name>
    <dbReference type="NCBI Taxonomy" id="231223"/>
    <lineage>
        <taxon>Eukaryota</taxon>
        <taxon>Metazoa</taxon>
        <taxon>Spiralia</taxon>
        <taxon>Lophotrochozoa</taxon>
        <taxon>Mollusca</taxon>
        <taxon>Gastropoda</taxon>
        <taxon>Heterobranchia</taxon>
        <taxon>Euthyneura</taxon>
        <taxon>Panpulmonata</taxon>
        <taxon>Sacoglossa</taxon>
        <taxon>Placobranchoidea</taxon>
        <taxon>Plakobranchidae</taxon>
        <taxon>Elysia</taxon>
    </lineage>
</organism>
<dbReference type="SMART" id="SM00360">
    <property type="entry name" value="RRM"/>
    <property type="match status" value="1"/>
</dbReference>
<dbReference type="InterPro" id="IPR013087">
    <property type="entry name" value="Znf_C2H2_type"/>
</dbReference>
<dbReference type="InterPro" id="IPR012677">
    <property type="entry name" value="Nucleotide-bd_a/b_plait_sf"/>
</dbReference>
<dbReference type="PROSITE" id="PS00028">
    <property type="entry name" value="ZINC_FINGER_C2H2_1"/>
    <property type="match status" value="1"/>
</dbReference>
<feature type="region of interest" description="Disordered" evidence="3">
    <location>
        <begin position="188"/>
        <end position="208"/>
    </location>
</feature>
<feature type="domain" description="RRM" evidence="4">
    <location>
        <begin position="19"/>
        <end position="89"/>
    </location>
</feature>
<dbReference type="Pfam" id="PF00076">
    <property type="entry name" value="RRM_1"/>
    <property type="match status" value="1"/>
</dbReference>
<dbReference type="PROSITE" id="PS50102">
    <property type="entry name" value="RRM"/>
    <property type="match status" value="1"/>
</dbReference>
<dbReference type="AlphaFoldDB" id="A0AAE1AQP7"/>
<dbReference type="EMBL" id="JAWDGP010001382">
    <property type="protein sequence ID" value="KAK3792275.1"/>
    <property type="molecule type" value="Genomic_DNA"/>
</dbReference>
<dbReference type="Gene3D" id="3.30.70.330">
    <property type="match status" value="1"/>
</dbReference>
<evidence type="ECO:0000256" key="2">
    <source>
        <dbReference type="PROSITE-ProRule" id="PRU00176"/>
    </source>
</evidence>
<evidence type="ECO:0000259" key="6">
    <source>
        <dbReference type="PROSITE" id="PS50158"/>
    </source>
</evidence>
<evidence type="ECO:0000259" key="5">
    <source>
        <dbReference type="PROSITE" id="PS50157"/>
    </source>
</evidence>
<feature type="compositionally biased region" description="Basic and acidic residues" evidence="3">
    <location>
        <begin position="188"/>
        <end position="202"/>
    </location>
</feature>
<dbReference type="PROSITE" id="PS50158">
    <property type="entry name" value="ZF_CCHC"/>
    <property type="match status" value="1"/>
</dbReference>
<feature type="domain" description="C2H2-type" evidence="5">
    <location>
        <begin position="305"/>
        <end position="332"/>
    </location>
</feature>
<dbReference type="InterPro" id="IPR001878">
    <property type="entry name" value="Znf_CCHC"/>
</dbReference>
<comment type="caution">
    <text evidence="7">The sequence shown here is derived from an EMBL/GenBank/DDBJ whole genome shotgun (WGS) entry which is preliminary data.</text>
</comment>
<dbReference type="PANTHER" id="PTHR48038:SF1">
    <property type="entry name" value="RIBONUCLEOPROTEIN RB97D"/>
    <property type="match status" value="1"/>
</dbReference>
<dbReference type="InterPro" id="IPR000504">
    <property type="entry name" value="RRM_dom"/>
</dbReference>
<keyword evidence="2" id="KW-0694">RNA-binding</keyword>
<proteinExistence type="predicted"/>
<evidence type="ECO:0000256" key="1">
    <source>
        <dbReference type="PROSITE-ProRule" id="PRU00042"/>
    </source>
</evidence>
<gene>
    <name evidence="7" type="ORF">RRG08_007354</name>
</gene>
<evidence type="ECO:0000256" key="3">
    <source>
        <dbReference type="SAM" id="MobiDB-lite"/>
    </source>
</evidence>
<evidence type="ECO:0000259" key="4">
    <source>
        <dbReference type="PROSITE" id="PS50102"/>
    </source>
</evidence>
<dbReference type="GO" id="GO:0008270">
    <property type="term" value="F:zinc ion binding"/>
    <property type="evidence" value="ECO:0007669"/>
    <property type="project" value="UniProtKB-KW"/>
</dbReference>
<dbReference type="Pfam" id="PF00098">
    <property type="entry name" value="zf-CCHC"/>
    <property type="match status" value="1"/>
</dbReference>
<keyword evidence="1" id="KW-0862">Zinc</keyword>
<feature type="compositionally biased region" description="Basic and acidic residues" evidence="3">
    <location>
        <begin position="131"/>
        <end position="143"/>
    </location>
</feature>
<feature type="domain" description="CCHC-type" evidence="6">
    <location>
        <begin position="103"/>
        <end position="118"/>
    </location>
</feature>
<dbReference type="PROSITE" id="PS50157">
    <property type="entry name" value="ZINC_FINGER_C2H2_2"/>
    <property type="match status" value="1"/>
</dbReference>
<dbReference type="SMART" id="SM00343">
    <property type="entry name" value="ZnF_C2HC"/>
    <property type="match status" value="1"/>
</dbReference>
<keyword evidence="1" id="KW-0479">Metal-binding</keyword>
<dbReference type="InterPro" id="IPR035979">
    <property type="entry name" value="RBD_domain_sf"/>
</dbReference>
<dbReference type="GO" id="GO:0003723">
    <property type="term" value="F:RNA binding"/>
    <property type="evidence" value="ECO:0007669"/>
    <property type="project" value="UniProtKB-UniRule"/>
</dbReference>
<dbReference type="PANTHER" id="PTHR48038">
    <property type="entry name" value="RIBONUCLEOPROTEIN RB97D"/>
    <property type="match status" value="1"/>
</dbReference>
<keyword evidence="8" id="KW-1185">Reference proteome</keyword>
<evidence type="ECO:0000313" key="7">
    <source>
        <dbReference type="EMBL" id="KAK3792275.1"/>
    </source>
</evidence>
<evidence type="ECO:0000313" key="8">
    <source>
        <dbReference type="Proteomes" id="UP001283361"/>
    </source>
</evidence>
<name>A0AAE1AQP7_9GAST</name>
<keyword evidence="1" id="KW-0863">Zinc-finger</keyword>
<accession>A0AAE1AQP7</accession>